<dbReference type="Proteomes" id="UP001216579">
    <property type="component" value="Unassembled WGS sequence"/>
</dbReference>
<sequence length="345" mass="38146">MRAAATAGNSQYASFLGQLNEEPTAAQLEDWARRHAENSDAEQALLDAARQHAFDGDHERALELFTEVHGRSGEQAHAAQVGIAEQLLALGRSTEADEQLAALRDALDSAAEPDLDVYADVAVMLDEQQRSEDAIAWCDAGLVRSCQPADASEEGILPSAHARMLLLRSELRREKGLEPDALDEQAEEEDERSRQATRQLFEALAEAVPRQRGLLPDDGATYNAVILHWPEPEFTAVRAHWPEATELYGEDYTHYCALLQREAQGYSDAGAARTVIVHGTLNDYDAYSRSTGKDPAERQTRRDYGEWCAANHPERTLAWPPPRNGPCWCGSDRKYKKCCGSPSCT</sequence>
<dbReference type="RefSeq" id="WP_276095378.1">
    <property type="nucleotide sequence ID" value="NZ_JARJBC010000016.1"/>
</dbReference>
<evidence type="ECO:0000313" key="2">
    <source>
        <dbReference type="EMBL" id="MDF3292260.1"/>
    </source>
</evidence>
<feature type="region of interest" description="Disordered" evidence="1">
    <location>
        <begin position="176"/>
        <end position="196"/>
    </location>
</feature>
<comment type="caution">
    <text evidence="2">The sequence shown here is derived from an EMBL/GenBank/DDBJ whole genome shotgun (WGS) entry which is preliminary data.</text>
</comment>
<evidence type="ECO:0000256" key="1">
    <source>
        <dbReference type="SAM" id="MobiDB-lite"/>
    </source>
</evidence>
<organism evidence="2 3">
    <name type="scientific">Streptomyces silvisoli</name>
    <dbReference type="NCBI Taxonomy" id="3034235"/>
    <lineage>
        <taxon>Bacteria</taxon>
        <taxon>Bacillati</taxon>
        <taxon>Actinomycetota</taxon>
        <taxon>Actinomycetes</taxon>
        <taxon>Kitasatosporales</taxon>
        <taxon>Streptomycetaceae</taxon>
        <taxon>Streptomyces</taxon>
    </lineage>
</organism>
<dbReference type="EMBL" id="JARJBC010000016">
    <property type="protein sequence ID" value="MDF3292260.1"/>
    <property type="molecule type" value="Genomic_DNA"/>
</dbReference>
<gene>
    <name evidence="2" type="ORF">P3G67_24090</name>
</gene>
<reference evidence="2 3" key="1">
    <citation type="submission" date="2023-03" db="EMBL/GenBank/DDBJ databases">
        <title>Draft genome sequence of Streptomyces sp. RB6PN23 isolated from peat swamp forest in Thailand.</title>
        <authorList>
            <person name="Klaysubun C."/>
            <person name="Duangmal K."/>
        </authorList>
    </citation>
    <scope>NUCLEOTIDE SEQUENCE [LARGE SCALE GENOMIC DNA]</scope>
    <source>
        <strain evidence="2 3">RB6PN23</strain>
    </source>
</reference>
<proteinExistence type="predicted"/>
<dbReference type="Pfam" id="PF02810">
    <property type="entry name" value="SEC-C"/>
    <property type="match status" value="1"/>
</dbReference>
<dbReference type="InterPro" id="IPR004027">
    <property type="entry name" value="SEC_C_motif"/>
</dbReference>
<dbReference type="Gene3D" id="3.10.450.50">
    <property type="match status" value="1"/>
</dbReference>
<name>A0ABT5ZR04_9ACTN</name>
<keyword evidence="3" id="KW-1185">Reference proteome</keyword>
<feature type="compositionally biased region" description="Acidic residues" evidence="1">
    <location>
        <begin position="180"/>
        <end position="190"/>
    </location>
</feature>
<dbReference type="SUPFAM" id="SSF103642">
    <property type="entry name" value="Sec-C motif"/>
    <property type="match status" value="1"/>
</dbReference>
<protein>
    <submittedName>
        <fullName evidence="2">SEC-C metal-binding domain-containing protein</fullName>
    </submittedName>
</protein>
<accession>A0ABT5ZR04</accession>
<evidence type="ECO:0000313" key="3">
    <source>
        <dbReference type="Proteomes" id="UP001216579"/>
    </source>
</evidence>